<sequence>MFTSESRGIETTSTRLRSAEMWMTIVVSERWPGSAPPIAAFAPDRESDPIATMLSARPALGSIAVGAAVAPSDGAATRPLRLPTVVMFPWSCAAAKLIPEAPNATTAVAVSATERSTVWFLSVRA</sequence>
<comment type="caution">
    <text evidence="1">The sequence shown here is derived from an EMBL/GenBank/DDBJ whole genome shotgun (WGS) entry which is preliminary data.</text>
</comment>
<protein>
    <submittedName>
        <fullName evidence="1">Uncharacterized protein</fullName>
    </submittedName>
</protein>
<reference evidence="1" key="1">
    <citation type="submission" date="2016-10" db="EMBL/GenBank/DDBJ databases">
        <title>Sequence of Gallionella enrichment culture.</title>
        <authorList>
            <person name="Poehlein A."/>
            <person name="Muehling M."/>
            <person name="Daniel R."/>
        </authorList>
    </citation>
    <scope>NUCLEOTIDE SEQUENCE</scope>
</reference>
<dbReference type="EMBL" id="MLJW01000385">
    <property type="protein sequence ID" value="OIQ88165.1"/>
    <property type="molecule type" value="Genomic_DNA"/>
</dbReference>
<dbReference type="AlphaFoldDB" id="A0A1J5RJ54"/>
<organism evidence="1">
    <name type="scientific">mine drainage metagenome</name>
    <dbReference type="NCBI Taxonomy" id="410659"/>
    <lineage>
        <taxon>unclassified sequences</taxon>
        <taxon>metagenomes</taxon>
        <taxon>ecological metagenomes</taxon>
    </lineage>
</organism>
<name>A0A1J5RJ54_9ZZZZ</name>
<proteinExistence type="predicted"/>
<evidence type="ECO:0000313" key="1">
    <source>
        <dbReference type="EMBL" id="OIQ88165.1"/>
    </source>
</evidence>
<gene>
    <name evidence="1" type="ORF">GALL_299750</name>
</gene>
<accession>A0A1J5RJ54</accession>